<feature type="domain" description="Integral membrane bound transporter" evidence="7">
    <location>
        <begin position="50"/>
        <end position="172"/>
    </location>
</feature>
<evidence type="ECO:0000256" key="6">
    <source>
        <dbReference type="SAM" id="Phobius"/>
    </source>
</evidence>
<feature type="region of interest" description="Disordered" evidence="5">
    <location>
        <begin position="377"/>
        <end position="397"/>
    </location>
</feature>
<evidence type="ECO:0000256" key="3">
    <source>
        <dbReference type="ARBA" id="ARBA00022989"/>
    </source>
</evidence>
<name>A0A839RL30_9ACTN</name>
<dbReference type="RefSeq" id="WP_183377528.1">
    <property type="nucleotide sequence ID" value="NZ_BDDI01000011.1"/>
</dbReference>
<evidence type="ECO:0000259" key="7">
    <source>
        <dbReference type="Pfam" id="PF13515"/>
    </source>
</evidence>
<organism evidence="8 9">
    <name type="scientific">Hoyosella altamirensis</name>
    <dbReference type="NCBI Taxonomy" id="616997"/>
    <lineage>
        <taxon>Bacteria</taxon>
        <taxon>Bacillati</taxon>
        <taxon>Actinomycetota</taxon>
        <taxon>Actinomycetes</taxon>
        <taxon>Mycobacteriales</taxon>
        <taxon>Hoyosellaceae</taxon>
        <taxon>Hoyosella</taxon>
    </lineage>
</organism>
<dbReference type="Pfam" id="PF13515">
    <property type="entry name" value="FUSC_2"/>
    <property type="match status" value="1"/>
</dbReference>
<dbReference type="AlphaFoldDB" id="A0A839RL30"/>
<gene>
    <name evidence="8" type="ORF">FHU29_002051</name>
</gene>
<comment type="subcellular location">
    <subcellularLocation>
        <location evidence="1">Membrane</location>
        <topology evidence="1">Multi-pass membrane protein</topology>
    </subcellularLocation>
</comment>
<feature type="transmembrane region" description="Helical" evidence="6">
    <location>
        <begin position="113"/>
        <end position="135"/>
    </location>
</feature>
<feature type="transmembrane region" description="Helical" evidence="6">
    <location>
        <begin position="33"/>
        <end position="52"/>
    </location>
</feature>
<accession>A0A839RL30</accession>
<dbReference type="EMBL" id="JACHWS010000002">
    <property type="protein sequence ID" value="MBB3037602.1"/>
    <property type="molecule type" value="Genomic_DNA"/>
</dbReference>
<evidence type="ECO:0000313" key="9">
    <source>
        <dbReference type="Proteomes" id="UP000567922"/>
    </source>
</evidence>
<proteinExistence type="predicted"/>
<evidence type="ECO:0000256" key="2">
    <source>
        <dbReference type="ARBA" id="ARBA00022692"/>
    </source>
</evidence>
<sequence length="397" mass="42085">MVSVRDADQLIRRASTKVAARLPQPLKDPVRRLVLSAVPILQCAIAAGLAWWVATELVGNPQPFFAPIAAVVSLGLTLATRVRRVFELLAGVVVGIGVGDVLVMGIGTGPSQIALVVAMAMAVAVFVDGGPIITMQAATSGVLVATLLPPEDGLGFSRMADALVGGAVGILVVALVPTHPVRRARRDAGALLWVARDVLRQAADGLERSDATLLEKALREARATQPGIDQLRGDLKAGRDISRLAPIYWGARERHRRIAETADPIDAALRNIRVLTRRALTLVKDGEKLNPEVVALVRDLGEATAVVRRMVIADPGQPPDEAEAARRLRTVARQARHEIVAGGGLSSGVVLAQARSVIVDLFQVCGMSRISALATLPPTVPHPAVEPDSEWDPDHKN</sequence>
<keyword evidence="4 6" id="KW-0472">Membrane</keyword>
<evidence type="ECO:0000256" key="4">
    <source>
        <dbReference type="ARBA" id="ARBA00023136"/>
    </source>
</evidence>
<evidence type="ECO:0000256" key="5">
    <source>
        <dbReference type="SAM" id="MobiDB-lite"/>
    </source>
</evidence>
<reference evidence="8 9" key="1">
    <citation type="submission" date="2020-08" db="EMBL/GenBank/DDBJ databases">
        <title>Sequencing the genomes of 1000 actinobacteria strains.</title>
        <authorList>
            <person name="Klenk H.-P."/>
        </authorList>
    </citation>
    <scope>NUCLEOTIDE SEQUENCE [LARGE SCALE GENOMIC DNA]</scope>
    <source>
        <strain evidence="8 9">DSM 45258</strain>
    </source>
</reference>
<feature type="transmembrane region" description="Helical" evidence="6">
    <location>
        <begin position="155"/>
        <end position="176"/>
    </location>
</feature>
<keyword evidence="2 6" id="KW-0812">Transmembrane</keyword>
<keyword evidence="3 6" id="KW-1133">Transmembrane helix</keyword>
<feature type="transmembrane region" description="Helical" evidence="6">
    <location>
        <begin position="88"/>
        <end position="106"/>
    </location>
</feature>
<dbReference type="InterPro" id="IPR049453">
    <property type="entry name" value="Memb_transporter_dom"/>
</dbReference>
<evidence type="ECO:0000313" key="8">
    <source>
        <dbReference type="EMBL" id="MBB3037602.1"/>
    </source>
</evidence>
<keyword evidence="9" id="KW-1185">Reference proteome</keyword>
<comment type="caution">
    <text evidence="8">The sequence shown here is derived from an EMBL/GenBank/DDBJ whole genome shotgun (WGS) entry which is preliminary data.</text>
</comment>
<protein>
    <submittedName>
        <fullName evidence="8">Uncharacterized membrane protein YgaE (UPF0421/DUF939 family)</fullName>
    </submittedName>
</protein>
<dbReference type="GO" id="GO:0016020">
    <property type="term" value="C:membrane"/>
    <property type="evidence" value="ECO:0007669"/>
    <property type="project" value="UniProtKB-SubCell"/>
</dbReference>
<evidence type="ECO:0000256" key="1">
    <source>
        <dbReference type="ARBA" id="ARBA00004141"/>
    </source>
</evidence>
<dbReference type="Proteomes" id="UP000567922">
    <property type="component" value="Unassembled WGS sequence"/>
</dbReference>